<sequence>MDKVRWFFSLLSEMFPPSATFTEKDVPDVTGKVFLVTGGSSGVGLELCRILYHRGGRVIVAGRSEQAYNDAVTNIKANPAKDLKDFPKGSLEFLKLDLSNLTTIKPAAQELLAKVNRLDIAWYNAGVMTPPVGSKTAQGYELQWGTNVVAHFLLNRFLSPLQLKTAQSAPKGSVRTIWVSSSAHHFGPGPYGINFDDINYEHADKKPRSFTTYGQSKVGDVLCAYEYANLVSDKGILSLSLNPGNLKSNLQRHSGFILRHVIGRMLLYPPRLGGLTELYAGFAPEPAANKGFTYIIPWGRIGVLNKDVKIGLEQYDTGKKLWAILEKETDKYM</sequence>
<evidence type="ECO:0000256" key="3">
    <source>
        <dbReference type="ARBA" id="ARBA00023002"/>
    </source>
</evidence>
<name>A0A1E3Q1Z0_LIPST</name>
<dbReference type="AlphaFoldDB" id="A0A1E3Q1Z0"/>
<dbReference type="InterPro" id="IPR036291">
    <property type="entry name" value="NAD(P)-bd_dom_sf"/>
</dbReference>
<dbReference type="Gene3D" id="3.40.50.720">
    <property type="entry name" value="NAD(P)-binding Rossmann-like Domain"/>
    <property type="match status" value="1"/>
</dbReference>
<evidence type="ECO:0008006" key="6">
    <source>
        <dbReference type="Google" id="ProtNLM"/>
    </source>
</evidence>
<dbReference type="STRING" id="675824.A0A1E3Q1Z0"/>
<dbReference type="OrthoDB" id="191139at2759"/>
<proteinExistence type="inferred from homology"/>
<keyword evidence="2" id="KW-0521">NADP</keyword>
<dbReference type="PANTHER" id="PTHR24320:SF236">
    <property type="entry name" value="SHORT-CHAIN DEHYDROGENASE-RELATED"/>
    <property type="match status" value="1"/>
</dbReference>
<keyword evidence="3" id="KW-0560">Oxidoreductase</keyword>
<keyword evidence="5" id="KW-1185">Reference proteome</keyword>
<evidence type="ECO:0000256" key="2">
    <source>
        <dbReference type="ARBA" id="ARBA00022857"/>
    </source>
</evidence>
<evidence type="ECO:0000313" key="5">
    <source>
        <dbReference type="Proteomes" id="UP000094385"/>
    </source>
</evidence>
<evidence type="ECO:0000256" key="1">
    <source>
        <dbReference type="ARBA" id="ARBA00006484"/>
    </source>
</evidence>
<gene>
    <name evidence="4" type="ORF">LIPSTDRAFT_85136</name>
</gene>
<dbReference type="Proteomes" id="UP000094385">
    <property type="component" value="Unassembled WGS sequence"/>
</dbReference>
<comment type="similarity">
    <text evidence="1">Belongs to the short-chain dehydrogenases/reductases (SDR) family.</text>
</comment>
<dbReference type="PRINTS" id="PR00081">
    <property type="entry name" value="GDHRDH"/>
</dbReference>
<organism evidence="4 5">
    <name type="scientific">Lipomyces starkeyi NRRL Y-11557</name>
    <dbReference type="NCBI Taxonomy" id="675824"/>
    <lineage>
        <taxon>Eukaryota</taxon>
        <taxon>Fungi</taxon>
        <taxon>Dikarya</taxon>
        <taxon>Ascomycota</taxon>
        <taxon>Saccharomycotina</taxon>
        <taxon>Lipomycetes</taxon>
        <taxon>Lipomycetales</taxon>
        <taxon>Lipomycetaceae</taxon>
        <taxon>Lipomyces</taxon>
    </lineage>
</organism>
<dbReference type="Pfam" id="PF00106">
    <property type="entry name" value="adh_short"/>
    <property type="match status" value="1"/>
</dbReference>
<accession>A0A1E3Q1Z0</accession>
<protein>
    <recommendedName>
        <fullName evidence="6">NAD(P)-binding protein</fullName>
    </recommendedName>
</protein>
<reference evidence="4 5" key="1">
    <citation type="journal article" date="2016" name="Proc. Natl. Acad. Sci. U.S.A.">
        <title>Comparative genomics of biotechnologically important yeasts.</title>
        <authorList>
            <person name="Riley R."/>
            <person name="Haridas S."/>
            <person name="Wolfe K.H."/>
            <person name="Lopes M.R."/>
            <person name="Hittinger C.T."/>
            <person name="Goeker M."/>
            <person name="Salamov A.A."/>
            <person name="Wisecaver J.H."/>
            <person name="Long T.M."/>
            <person name="Calvey C.H."/>
            <person name="Aerts A.L."/>
            <person name="Barry K.W."/>
            <person name="Choi C."/>
            <person name="Clum A."/>
            <person name="Coughlan A.Y."/>
            <person name="Deshpande S."/>
            <person name="Douglass A.P."/>
            <person name="Hanson S.J."/>
            <person name="Klenk H.-P."/>
            <person name="LaButti K.M."/>
            <person name="Lapidus A."/>
            <person name="Lindquist E.A."/>
            <person name="Lipzen A.M."/>
            <person name="Meier-Kolthoff J.P."/>
            <person name="Ohm R.A."/>
            <person name="Otillar R.P."/>
            <person name="Pangilinan J.L."/>
            <person name="Peng Y."/>
            <person name="Rokas A."/>
            <person name="Rosa C.A."/>
            <person name="Scheuner C."/>
            <person name="Sibirny A.A."/>
            <person name="Slot J.C."/>
            <person name="Stielow J.B."/>
            <person name="Sun H."/>
            <person name="Kurtzman C.P."/>
            <person name="Blackwell M."/>
            <person name="Grigoriev I.V."/>
            <person name="Jeffries T.W."/>
        </authorList>
    </citation>
    <scope>NUCLEOTIDE SEQUENCE [LARGE SCALE GENOMIC DNA]</scope>
    <source>
        <strain evidence="4 5">NRRL Y-11557</strain>
    </source>
</reference>
<dbReference type="InterPro" id="IPR002347">
    <property type="entry name" value="SDR_fam"/>
</dbReference>
<dbReference type="EMBL" id="KV454297">
    <property type="protein sequence ID" value="ODQ71715.1"/>
    <property type="molecule type" value="Genomic_DNA"/>
</dbReference>
<dbReference type="PANTHER" id="PTHR24320">
    <property type="entry name" value="RETINOL DEHYDROGENASE"/>
    <property type="match status" value="1"/>
</dbReference>
<evidence type="ECO:0000313" key="4">
    <source>
        <dbReference type="EMBL" id="ODQ71715.1"/>
    </source>
</evidence>
<dbReference type="SUPFAM" id="SSF51735">
    <property type="entry name" value="NAD(P)-binding Rossmann-fold domains"/>
    <property type="match status" value="1"/>
</dbReference>
<dbReference type="GO" id="GO:0016491">
    <property type="term" value="F:oxidoreductase activity"/>
    <property type="evidence" value="ECO:0007669"/>
    <property type="project" value="UniProtKB-KW"/>
</dbReference>